<proteinExistence type="predicted"/>
<protein>
    <submittedName>
        <fullName evidence="1">Uncharacterized protein</fullName>
    </submittedName>
</protein>
<dbReference type="EMBL" id="CP040058">
    <property type="protein sequence ID" value="QCP35401.1"/>
    <property type="molecule type" value="Genomic_DNA"/>
</dbReference>
<dbReference type="KEGG" id="arf:AR1Y2_1947"/>
<organism evidence="1 2">
    <name type="scientific">Anaerostipes rhamnosivorans</name>
    <dbReference type="NCBI Taxonomy" id="1229621"/>
    <lineage>
        <taxon>Bacteria</taxon>
        <taxon>Bacillati</taxon>
        <taxon>Bacillota</taxon>
        <taxon>Clostridia</taxon>
        <taxon>Lachnospirales</taxon>
        <taxon>Lachnospiraceae</taxon>
        <taxon>Anaerostipes</taxon>
    </lineage>
</organism>
<evidence type="ECO:0000313" key="1">
    <source>
        <dbReference type="EMBL" id="QCP35401.1"/>
    </source>
</evidence>
<accession>A0A4P8IEW6</accession>
<gene>
    <name evidence="1" type="ORF">AR1Y2_1947</name>
</gene>
<dbReference type="Proteomes" id="UP000298653">
    <property type="component" value="Chromosome"/>
</dbReference>
<keyword evidence="2" id="KW-1185">Reference proteome</keyword>
<reference evidence="1 2" key="1">
    <citation type="submission" date="2019-05" db="EMBL/GenBank/DDBJ databases">
        <title>Complete genome sequencing of Anaerostipes rhamnosivorans.</title>
        <authorList>
            <person name="Bui T.P.N."/>
            <person name="de Vos W.M."/>
        </authorList>
    </citation>
    <scope>NUCLEOTIDE SEQUENCE [LARGE SCALE GENOMIC DNA]</scope>
    <source>
        <strain evidence="1 2">1y2</strain>
    </source>
</reference>
<name>A0A4P8IEW6_9FIRM</name>
<evidence type="ECO:0000313" key="2">
    <source>
        <dbReference type="Proteomes" id="UP000298653"/>
    </source>
</evidence>
<sequence length="74" mass="8686">MIDFDNNFLYTENPNNRNNQTKFIITNTTTFTNRFGLPIRFRDLWPGQLVRITHANFQAPSIPPQTTAFNIQQL</sequence>
<dbReference type="AlphaFoldDB" id="A0A4P8IEW6"/>